<feature type="region of interest" description="Disordered" evidence="1">
    <location>
        <begin position="1"/>
        <end position="20"/>
    </location>
</feature>
<dbReference type="InParanoid" id="B0DT62"/>
<sequence length="186" mass="20345">MPPFKIHSSSVRSNRPSVRRSTHPFVRCSLVFEGRAWCSLDANFLIHPNPRTTTGHECPPPTDGDERPPSPPLKRQQATVTHYQPALTTIQISTTGLARTGLELRPPPNAAGPHPDPMSPRCPTLQMGSDVFPADAGWDSTPDGMLCVAEAEPSIQFAHHTSHPIFISPANKFFSIYGNFGDLSEK</sequence>
<protein>
    <submittedName>
        <fullName evidence="2">Predicted protein</fullName>
    </submittedName>
</protein>
<evidence type="ECO:0000313" key="2">
    <source>
        <dbReference type="EMBL" id="EDR02220.1"/>
    </source>
</evidence>
<dbReference type="HOGENOM" id="CLU_1454663_0_0_1"/>
<dbReference type="EMBL" id="DS547132">
    <property type="protein sequence ID" value="EDR02220.1"/>
    <property type="molecule type" value="Genomic_DNA"/>
</dbReference>
<feature type="region of interest" description="Disordered" evidence="1">
    <location>
        <begin position="100"/>
        <end position="120"/>
    </location>
</feature>
<name>B0DT62_LACBS</name>
<dbReference type="GeneID" id="6082776"/>
<keyword evidence="3" id="KW-1185">Reference proteome</keyword>
<accession>B0DT62</accession>
<proteinExistence type="predicted"/>
<dbReference type="KEGG" id="lbc:LACBIDRAFT_332570"/>
<feature type="region of interest" description="Disordered" evidence="1">
    <location>
        <begin position="51"/>
        <end position="78"/>
    </location>
</feature>
<dbReference type="RefSeq" id="XP_001887165.1">
    <property type="nucleotide sequence ID" value="XM_001887130.1"/>
</dbReference>
<dbReference type="Proteomes" id="UP000001194">
    <property type="component" value="Unassembled WGS sequence"/>
</dbReference>
<evidence type="ECO:0000313" key="3">
    <source>
        <dbReference type="Proteomes" id="UP000001194"/>
    </source>
</evidence>
<dbReference type="AlphaFoldDB" id="B0DT62"/>
<feature type="compositionally biased region" description="Pro residues" evidence="1">
    <location>
        <begin position="105"/>
        <end position="120"/>
    </location>
</feature>
<organism evidence="3">
    <name type="scientific">Laccaria bicolor (strain S238N-H82 / ATCC MYA-4686)</name>
    <name type="common">Bicoloured deceiver</name>
    <name type="synonym">Laccaria laccata var. bicolor</name>
    <dbReference type="NCBI Taxonomy" id="486041"/>
    <lineage>
        <taxon>Eukaryota</taxon>
        <taxon>Fungi</taxon>
        <taxon>Dikarya</taxon>
        <taxon>Basidiomycota</taxon>
        <taxon>Agaricomycotina</taxon>
        <taxon>Agaricomycetes</taxon>
        <taxon>Agaricomycetidae</taxon>
        <taxon>Agaricales</taxon>
        <taxon>Agaricineae</taxon>
        <taxon>Hydnangiaceae</taxon>
        <taxon>Laccaria</taxon>
    </lineage>
</organism>
<evidence type="ECO:0000256" key="1">
    <source>
        <dbReference type="SAM" id="MobiDB-lite"/>
    </source>
</evidence>
<gene>
    <name evidence="2" type="ORF">LACBIDRAFT_332570</name>
</gene>
<reference evidence="2 3" key="1">
    <citation type="journal article" date="2008" name="Nature">
        <title>The genome of Laccaria bicolor provides insights into mycorrhizal symbiosis.</title>
        <authorList>
            <person name="Martin F."/>
            <person name="Aerts A."/>
            <person name="Ahren D."/>
            <person name="Brun A."/>
            <person name="Danchin E.G.J."/>
            <person name="Duchaussoy F."/>
            <person name="Gibon J."/>
            <person name="Kohler A."/>
            <person name="Lindquist E."/>
            <person name="Pereda V."/>
            <person name="Salamov A."/>
            <person name="Shapiro H.J."/>
            <person name="Wuyts J."/>
            <person name="Blaudez D."/>
            <person name="Buee M."/>
            <person name="Brokstein P."/>
            <person name="Canbaeck B."/>
            <person name="Cohen D."/>
            <person name="Courty P.E."/>
            <person name="Coutinho P.M."/>
            <person name="Delaruelle C."/>
            <person name="Detter J.C."/>
            <person name="Deveau A."/>
            <person name="DiFazio S."/>
            <person name="Duplessis S."/>
            <person name="Fraissinet-Tachet L."/>
            <person name="Lucic E."/>
            <person name="Frey-Klett P."/>
            <person name="Fourrey C."/>
            <person name="Feussner I."/>
            <person name="Gay G."/>
            <person name="Grimwood J."/>
            <person name="Hoegger P.J."/>
            <person name="Jain P."/>
            <person name="Kilaru S."/>
            <person name="Labbe J."/>
            <person name="Lin Y.C."/>
            <person name="Legue V."/>
            <person name="Le Tacon F."/>
            <person name="Marmeisse R."/>
            <person name="Melayah D."/>
            <person name="Montanini B."/>
            <person name="Muratet M."/>
            <person name="Nehls U."/>
            <person name="Niculita-Hirzel H."/>
            <person name="Oudot-Le Secq M.P."/>
            <person name="Peter M."/>
            <person name="Quesneville H."/>
            <person name="Rajashekar B."/>
            <person name="Reich M."/>
            <person name="Rouhier N."/>
            <person name="Schmutz J."/>
            <person name="Yin T."/>
            <person name="Chalot M."/>
            <person name="Henrissat B."/>
            <person name="Kuees U."/>
            <person name="Lucas S."/>
            <person name="Van de Peer Y."/>
            <person name="Podila G.K."/>
            <person name="Polle A."/>
            <person name="Pukkila P.J."/>
            <person name="Richardson P.M."/>
            <person name="Rouze P."/>
            <person name="Sanders I.R."/>
            <person name="Stajich J.E."/>
            <person name="Tunlid A."/>
            <person name="Tuskan G."/>
            <person name="Grigoriev I.V."/>
        </authorList>
    </citation>
    <scope>NUCLEOTIDE SEQUENCE [LARGE SCALE GENOMIC DNA]</scope>
    <source>
        <strain evidence="3">S238N-H82 / ATCC MYA-4686</strain>
    </source>
</reference>